<dbReference type="GO" id="GO:0071111">
    <property type="term" value="F:cyclic-guanylate-specific phosphodiesterase activity"/>
    <property type="evidence" value="ECO:0007669"/>
    <property type="project" value="InterPro"/>
</dbReference>
<dbReference type="SUPFAM" id="SSF141868">
    <property type="entry name" value="EAL domain-like"/>
    <property type="match status" value="1"/>
</dbReference>
<dbReference type="RefSeq" id="WP_017054430.1">
    <property type="nucleotide sequence ID" value="NZ_AJYW02000041.1"/>
</dbReference>
<dbReference type="InterPro" id="IPR050706">
    <property type="entry name" value="Cyclic-di-GMP_PDE-like"/>
</dbReference>
<evidence type="ECO:0000259" key="1">
    <source>
        <dbReference type="PROSITE" id="PS50883"/>
    </source>
</evidence>
<sequence length="264" mass="29915">MGFEYDYIKIRDKVEKLIRLDEAGFAYTVHHGMSFNSFYQPIYDRDMEVYGVEALVRISDSQGNPVSPYDYFKSIEGDDEESIFSTLMCSAIHVINFSRSIYRNKCIFINVAPPIFELVANDQTAIDSLLKKLALLQLRSDQIIYEIMEFEGRDKNLAISGIRALAKSNIRVAVDDYGTDHSTISRVKIIQPDFLKLDKSIVDVPFPDGKQALKHAVGLGRDVQSLVIAEGIETQDILDNCLQCNVDLFQGFFLSRPHKTPLAM</sequence>
<organism evidence="2 3">
    <name type="scientific">Vibrio genomosp. F6 str. FF-238</name>
    <dbReference type="NCBI Taxonomy" id="1191298"/>
    <lineage>
        <taxon>Bacteria</taxon>
        <taxon>Pseudomonadati</taxon>
        <taxon>Pseudomonadota</taxon>
        <taxon>Gammaproteobacteria</taxon>
        <taxon>Vibrionales</taxon>
        <taxon>Vibrionaceae</taxon>
        <taxon>Vibrio</taxon>
    </lineage>
</organism>
<dbReference type="SMART" id="SM00052">
    <property type="entry name" value="EAL"/>
    <property type="match status" value="1"/>
</dbReference>
<accession>A0A1E5D655</accession>
<dbReference type="EMBL" id="AJYW02000041">
    <property type="protein sequence ID" value="OEE78688.1"/>
    <property type="molecule type" value="Genomic_DNA"/>
</dbReference>
<name>A0A1E5D655_9VIBR</name>
<keyword evidence="3" id="KW-1185">Reference proteome</keyword>
<dbReference type="CDD" id="cd01948">
    <property type="entry name" value="EAL"/>
    <property type="match status" value="1"/>
</dbReference>
<dbReference type="PROSITE" id="PS50883">
    <property type="entry name" value="EAL"/>
    <property type="match status" value="1"/>
</dbReference>
<protein>
    <submittedName>
        <fullName evidence="2">Signal protein</fullName>
    </submittedName>
</protein>
<dbReference type="Gene3D" id="3.20.20.450">
    <property type="entry name" value="EAL domain"/>
    <property type="match status" value="1"/>
</dbReference>
<evidence type="ECO:0000313" key="2">
    <source>
        <dbReference type="EMBL" id="OEE78688.1"/>
    </source>
</evidence>
<gene>
    <name evidence="2" type="ORF">A130_12805</name>
</gene>
<dbReference type="InterPro" id="IPR001633">
    <property type="entry name" value="EAL_dom"/>
</dbReference>
<dbReference type="PANTHER" id="PTHR33121">
    <property type="entry name" value="CYCLIC DI-GMP PHOSPHODIESTERASE PDEF"/>
    <property type="match status" value="1"/>
</dbReference>
<reference evidence="2 3" key="1">
    <citation type="journal article" date="2012" name="Science">
        <title>Ecological populations of bacteria act as socially cohesive units of antibiotic production and resistance.</title>
        <authorList>
            <person name="Cordero O.X."/>
            <person name="Wildschutte H."/>
            <person name="Kirkup B."/>
            <person name="Proehl S."/>
            <person name="Ngo L."/>
            <person name="Hussain F."/>
            <person name="Le Roux F."/>
            <person name="Mincer T."/>
            <person name="Polz M.F."/>
        </authorList>
    </citation>
    <scope>NUCLEOTIDE SEQUENCE [LARGE SCALE GENOMIC DNA]</scope>
    <source>
        <strain evidence="2 3">FF-238</strain>
    </source>
</reference>
<feature type="domain" description="EAL" evidence="1">
    <location>
        <begin position="18"/>
        <end position="264"/>
    </location>
</feature>
<evidence type="ECO:0000313" key="3">
    <source>
        <dbReference type="Proteomes" id="UP000094165"/>
    </source>
</evidence>
<comment type="caution">
    <text evidence="2">The sequence shown here is derived from an EMBL/GenBank/DDBJ whole genome shotgun (WGS) entry which is preliminary data.</text>
</comment>
<proteinExistence type="predicted"/>
<dbReference type="InterPro" id="IPR035919">
    <property type="entry name" value="EAL_sf"/>
</dbReference>
<dbReference type="Proteomes" id="UP000094165">
    <property type="component" value="Unassembled WGS sequence"/>
</dbReference>
<dbReference type="PANTHER" id="PTHR33121:SF76">
    <property type="entry name" value="SIGNALING PROTEIN"/>
    <property type="match status" value="1"/>
</dbReference>
<dbReference type="Pfam" id="PF00563">
    <property type="entry name" value="EAL"/>
    <property type="match status" value="1"/>
</dbReference>
<dbReference type="AlphaFoldDB" id="A0A1E5D655"/>